<dbReference type="Pfam" id="PF00931">
    <property type="entry name" value="NB-ARC"/>
    <property type="match status" value="1"/>
</dbReference>
<reference evidence="3 4" key="1">
    <citation type="submission" date="2015-05" db="EMBL/GenBank/DDBJ databases">
        <title>Distinctive expansion of gene families associated with plant cell wall degradation and secondary metabolism in the genomes of grapevine trunk pathogens.</title>
        <authorList>
            <person name="Lawrence D.P."/>
            <person name="Travadon R."/>
            <person name="Rolshausen P.E."/>
            <person name="Baumgartner K."/>
        </authorList>
    </citation>
    <scope>NUCLEOTIDE SEQUENCE [LARGE SCALE GENOMIC DNA]</scope>
    <source>
        <strain evidence="3">UCRPC4</strain>
    </source>
</reference>
<dbReference type="PANTHER" id="PTHR48187">
    <property type="entry name" value="LD21810P"/>
    <property type="match status" value="1"/>
</dbReference>
<dbReference type="PANTHER" id="PTHR48187:SF2">
    <property type="entry name" value="LD21810P"/>
    <property type="match status" value="1"/>
</dbReference>
<dbReference type="Proteomes" id="UP000053317">
    <property type="component" value="Unassembled WGS sequence"/>
</dbReference>
<dbReference type="Gene3D" id="3.40.50.300">
    <property type="entry name" value="P-loop containing nucleotide triphosphate hydrolases"/>
    <property type="match status" value="1"/>
</dbReference>
<dbReference type="OrthoDB" id="5086500at2759"/>
<dbReference type="GO" id="GO:0043531">
    <property type="term" value="F:ADP binding"/>
    <property type="evidence" value="ECO:0007669"/>
    <property type="project" value="InterPro"/>
</dbReference>
<gene>
    <name evidence="3" type="ORF">UCRPC4_g06304</name>
</gene>
<evidence type="ECO:0000313" key="4">
    <source>
        <dbReference type="Proteomes" id="UP000053317"/>
    </source>
</evidence>
<dbReference type="EMBL" id="LCWF01000185">
    <property type="protein sequence ID" value="KKY15501.1"/>
    <property type="molecule type" value="Genomic_DNA"/>
</dbReference>
<comment type="caution">
    <text evidence="3">The sequence shown here is derived from an EMBL/GenBank/DDBJ whole genome shotgun (WGS) entry which is preliminary data.</text>
</comment>
<reference evidence="3 4" key="2">
    <citation type="submission" date="2015-05" db="EMBL/GenBank/DDBJ databases">
        <authorList>
            <person name="Morales-Cruz A."/>
            <person name="Amrine K.C."/>
            <person name="Cantu D."/>
        </authorList>
    </citation>
    <scope>NUCLEOTIDE SEQUENCE [LARGE SCALE GENOMIC DNA]</scope>
    <source>
        <strain evidence="3">UCRPC4</strain>
    </source>
</reference>
<dbReference type="AlphaFoldDB" id="A0A0G2DZE2"/>
<evidence type="ECO:0000259" key="2">
    <source>
        <dbReference type="Pfam" id="PF00931"/>
    </source>
</evidence>
<evidence type="ECO:0000256" key="1">
    <source>
        <dbReference type="SAM" id="MobiDB-lite"/>
    </source>
</evidence>
<dbReference type="InterPro" id="IPR029058">
    <property type="entry name" value="AB_hydrolase_fold"/>
</dbReference>
<feature type="region of interest" description="Disordered" evidence="1">
    <location>
        <begin position="214"/>
        <end position="236"/>
    </location>
</feature>
<organism evidence="3 4">
    <name type="scientific">Phaeomoniella chlamydospora</name>
    <name type="common">Phaeoacremonium chlamydosporum</name>
    <dbReference type="NCBI Taxonomy" id="158046"/>
    <lineage>
        <taxon>Eukaryota</taxon>
        <taxon>Fungi</taxon>
        <taxon>Dikarya</taxon>
        <taxon>Ascomycota</taxon>
        <taxon>Pezizomycotina</taxon>
        <taxon>Eurotiomycetes</taxon>
        <taxon>Chaetothyriomycetidae</taxon>
        <taxon>Phaeomoniellales</taxon>
        <taxon>Phaeomoniellaceae</taxon>
        <taxon>Phaeomoniella</taxon>
    </lineage>
</organism>
<sequence length="631" mass="70791">MPGSDIAAKVHQYGLSEVYSAPLPQADIVLVHGLNGHPYNTWATATPDVFWPTDLLPQALEEEQVRILTYGYDANVSAFTDGTSKDKIHNHAEHLAAQLAANRGNINRLFVEIIGRFCIYFFHESKPMDLKGSRQFVVDEDSAAPVIEGVERMGIEKDHSQMCKFESEDAPGYAVVAEAIQRYANDAQRVIARRWEEETQVRNMELQGAAQELLGGSTSLNPPKSEKVTPAPSTGGTISVIEFEPNHEEETHTPPFVAPASFRPNSTFFGFKQELQELDLALRDENKRKKGSCAVLVCGPPGGGKTHLVREYVWSHAENYPGGIFWIDAKSEESRLKSFWDIVQVASSIGSADFEDERSFGQSNFVDTIRIWLESKQNWLMVLDGVSIESEEIMQRFRKFIPDCTGGFIIFTSVDPSLARRQHLLYPGAVTVHPLSEDEACNLLYSRIGITVPNHKQSAKAKELVRYFQCLPLAVHATGHRIRGRGIALEKFNPESSSIDRRLAEPFVGIMNDLDYFQHFEAISLINILAFYDHQIPVAMIHLGRKILVDYSVEIRSLDRPGSVRRDLDETIAVLLRPKSVEAHPHNLLKEKMDNVTSQFLIVLESYSVTYLSPGAIPSTSTNIIIDFYKF</sequence>
<dbReference type="InterPro" id="IPR027417">
    <property type="entry name" value="P-loop_NTPase"/>
</dbReference>
<keyword evidence="4" id="KW-1185">Reference proteome</keyword>
<accession>A0A0G2DZE2</accession>
<name>A0A0G2DZE2_PHACM</name>
<dbReference type="SUPFAM" id="SSF53474">
    <property type="entry name" value="alpha/beta-Hydrolases"/>
    <property type="match status" value="1"/>
</dbReference>
<feature type="domain" description="NB-ARC" evidence="2">
    <location>
        <begin position="289"/>
        <end position="445"/>
    </location>
</feature>
<dbReference type="InterPro" id="IPR002182">
    <property type="entry name" value="NB-ARC"/>
</dbReference>
<protein>
    <submittedName>
        <fullName evidence="3">Putative and nb-arc domain-containing protein</fullName>
    </submittedName>
</protein>
<dbReference type="SUPFAM" id="SSF52540">
    <property type="entry name" value="P-loop containing nucleoside triphosphate hydrolases"/>
    <property type="match status" value="1"/>
</dbReference>
<evidence type="ECO:0000313" key="3">
    <source>
        <dbReference type="EMBL" id="KKY15501.1"/>
    </source>
</evidence>
<proteinExistence type="predicted"/>